<accession>A0A9P7FMS8</accession>
<keyword evidence="3" id="KW-1185">Reference proteome</keyword>
<name>A0A9P7FMS8_9AGAR</name>
<feature type="compositionally biased region" description="Low complexity" evidence="1">
    <location>
        <begin position="45"/>
        <end position="63"/>
    </location>
</feature>
<feature type="non-terminal residue" evidence="2">
    <location>
        <position position="154"/>
    </location>
</feature>
<sequence length="154" mass="16983">MTPPKPKARKKKSIPVLEEEIDEYGEMSMELDDSPMQYFANSHQPITPTSSRSGSSTRPVTRTSDIDFDQIPSPRSGSARQSLGHRMSGPGPSRLSNSFRPQDDDEEEDFDGQNQYDDPDQASGSGGHDSHRRTSFRAMDQDDDGDDDDDDGGG</sequence>
<feature type="region of interest" description="Disordered" evidence="1">
    <location>
        <begin position="26"/>
        <end position="154"/>
    </location>
</feature>
<dbReference type="AlphaFoldDB" id="A0A9P7FMS8"/>
<comment type="caution">
    <text evidence="2">The sequence shown here is derived from an EMBL/GenBank/DDBJ whole genome shotgun (WGS) entry which is preliminary data.</text>
</comment>
<evidence type="ECO:0000256" key="1">
    <source>
        <dbReference type="SAM" id="MobiDB-lite"/>
    </source>
</evidence>
<feature type="compositionally biased region" description="Acidic residues" evidence="1">
    <location>
        <begin position="141"/>
        <end position="154"/>
    </location>
</feature>
<organism evidence="2 3">
    <name type="scientific">Asterophora parasitica</name>
    <dbReference type="NCBI Taxonomy" id="117018"/>
    <lineage>
        <taxon>Eukaryota</taxon>
        <taxon>Fungi</taxon>
        <taxon>Dikarya</taxon>
        <taxon>Basidiomycota</taxon>
        <taxon>Agaricomycotina</taxon>
        <taxon>Agaricomycetes</taxon>
        <taxon>Agaricomycetidae</taxon>
        <taxon>Agaricales</taxon>
        <taxon>Tricholomatineae</taxon>
        <taxon>Lyophyllaceae</taxon>
        <taxon>Asterophora</taxon>
    </lineage>
</organism>
<reference evidence="2" key="2">
    <citation type="submission" date="2021-10" db="EMBL/GenBank/DDBJ databases">
        <title>Phylogenomics reveals ancestral predisposition of the termite-cultivated fungus Termitomyces towards a domesticated lifestyle.</title>
        <authorList>
            <person name="Auxier B."/>
            <person name="Grum-Grzhimaylo A."/>
            <person name="Cardenas M.E."/>
            <person name="Lodge J.D."/>
            <person name="Laessoe T."/>
            <person name="Pedersen O."/>
            <person name="Smith M.E."/>
            <person name="Kuyper T.W."/>
            <person name="Franco-Molano E.A."/>
            <person name="Baroni T.J."/>
            <person name="Aanen D.K."/>
        </authorList>
    </citation>
    <scope>NUCLEOTIDE SEQUENCE</scope>
    <source>
        <strain evidence="2">AP01</strain>
        <tissue evidence="2">Mycelium</tissue>
    </source>
</reference>
<protein>
    <submittedName>
        <fullName evidence="2">Uncharacterized protein</fullName>
    </submittedName>
</protein>
<evidence type="ECO:0000313" key="2">
    <source>
        <dbReference type="EMBL" id="KAG5633845.1"/>
    </source>
</evidence>
<dbReference type="Proteomes" id="UP000775547">
    <property type="component" value="Unassembled WGS sequence"/>
</dbReference>
<dbReference type="EMBL" id="JABCKV010004414">
    <property type="protein sequence ID" value="KAG5633845.1"/>
    <property type="molecule type" value="Genomic_DNA"/>
</dbReference>
<reference evidence="2" key="1">
    <citation type="submission" date="2020-07" db="EMBL/GenBank/DDBJ databases">
        <authorList>
            <person name="Nieuwenhuis M."/>
            <person name="Van De Peppel L.J.J."/>
        </authorList>
    </citation>
    <scope>NUCLEOTIDE SEQUENCE</scope>
    <source>
        <strain evidence="2">AP01</strain>
        <tissue evidence="2">Mycelium</tissue>
    </source>
</reference>
<gene>
    <name evidence="2" type="ORF">DXG03_006602</name>
</gene>
<evidence type="ECO:0000313" key="3">
    <source>
        <dbReference type="Proteomes" id="UP000775547"/>
    </source>
</evidence>
<proteinExistence type="predicted"/>